<dbReference type="SUPFAM" id="SSF56601">
    <property type="entry name" value="beta-lactamase/transpeptidase-like"/>
    <property type="match status" value="1"/>
</dbReference>
<dbReference type="GO" id="GO:0016787">
    <property type="term" value="F:hydrolase activity"/>
    <property type="evidence" value="ECO:0007669"/>
    <property type="project" value="UniProtKB-KW"/>
</dbReference>
<name>A0A1R1EKH8_9BACL</name>
<dbReference type="InterPro" id="IPR012338">
    <property type="entry name" value="Beta-lactam/transpept-like"/>
</dbReference>
<organism evidence="3 4">
    <name type="scientific">Paenibacillus rhizosphaerae</name>
    <dbReference type="NCBI Taxonomy" id="297318"/>
    <lineage>
        <taxon>Bacteria</taxon>
        <taxon>Bacillati</taxon>
        <taxon>Bacillota</taxon>
        <taxon>Bacilli</taxon>
        <taxon>Bacillales</taxon>
        <taxon>Paenibacillaceae</taxon>
        <taxon>Paenibacillus</taxon>
    </lineage>
</organism>
<keyword evidence="1 3" id="KW-0378">Hydrolase</keyword>
<gene>
    <name evidence="3" type="ORF">BK138_22615</name>
</gene>
<reference evidence="3 4" key="1">
    <citation type="submission" date="2016-11" db="EMBL/GenBank/DDBJ databases">
        <title>Paenibacillus species isolates.</title>
        <authorList>
            <person name="Beno S.M."/>
        </authorList>
    </citation>
    <scope>NUCLEOTIDE SEQUENCE [LARGE SCALE GENOMIC DNA]</scope>
    <source>
        <strain evidence="3 4">FSL R5-0378</strain>
    </source>
</reference>
<evidence type="ECO:0000313" key="3">
    <source>
        <dbReference type="EMBL" id="OMF52242.1"/>
    </source>
</evidence>
<evidence type="ECO:0000259" key="2">
    <source>
        <dbReference type="Pfam" id="PF00144"/>
    </source>
</evidence>
<evidence type="ECO:0000256" key="1">
    <source>
        <dbReference type="ARBA" id="ARBA00022801"/>
    </source>
</evidence>
<dbReference type="Proteomes" id="UP000187172">
    <property type="component" value="Unassembled WGS sequence"/>
</dbReference>
<dbReference type="Gene3D" id="3.40.710.10">
    <property type="entry name" value="DD-peptidase/beta-lactamase superfamily"/>
    <property type="match status" value="1"/>
</dbReference>
<protein>
    <submittedName>
        <fullName evidence="3">Serine hydrolase</fullName>
    </submittedName>
</protein>
<dbReference type="RefSeq" id="WP_076173064.1">
    <property type="nucleotide sequence ID" value="NZ_MRTP01000007.1"/>
</dbReference>
<evidence type="ECO:0000313" key="4">
    <source>
        <dbReference type="Proteomes" id="UP000187172"/>
    </source>
</evidence>
<comment type="caution">
    <text evidence="3">The sequence shown here is derived from an EMBL/GenBank/DDBJ whole genome shotgun (WGS) entry which is preliminary data.</text>
</comment>
<proteinExistence type="predicted"/>
<dbReference type="PANTHER" id="PTHR43283">
    <property type="entry name" value="BETA-LACTAMASE-RELATED"/>
    <property type="match status" value="1"/>
</dbReference>
<dbReference type="InterPro" id="IPR050789">
    <property type="entry name" value="Diverse_Enzym_Activities"/>
</dbReference>
<dbReference type="PANTHER" id="PTHR43283:SF11">
    <property type="entry name" value="BETA-LACTAMASE-RELATED DOMAIN-CONTAINING PROTEIN"/>
    <property type="match status" value="1"/>
</dbReference>
<dbReference type="Pfam" id="PF00144">
    <property type="entry name" value="Beta-lactamase"/>
    <property type="match status" value="1"/>
</dbReference>
<sequence length="379" mass="39302">MYAGIAEGAKALGLDPKGLEAAGRAIEREMAAGVIPGAVLAVTRHGKEWVYAAGSADPSPDPDHPLPAGPDVLYDCASLTKVSVTLPLVLGLIDDGVLTLGTKAAAWIPEFTGEGREEVTIGQLLTHTSGLPADRNIHAHGWTQPQMWEAVTGVALQHPPGTAAVYSDLGFLLLGRIVEKAAGMPLDQAAKERIWEPLGMAGAVFAPPAGLRARTAPTEYDRGAGGHLQGVVHDEKARALGGVCGHAGLFATAGDLARYARMWLAGGAVPEPAAPGGQPRRVLSAAAVRAATRTHTAGIAGANRGLGWVLKGDRWDASGDWMGPRSYGHTGFTGTSLWMEPDLDLAVVLLTNRVYYGRSGSVGVLRAAVHNAITAAARD</sequence>
<accession>A0A1R1EKH8</accession>
<dbReference type="InterPro" id="IPR001466">
    <property type="entry name" value="Beta-lactam-related"/>
</dbReference>
<keyword evidence="4" id="KW-1185">Reference proteome</keyword>
<dbReference type="EMBL" id="MRTP01000007">
    <property type="protein sequence ID" value="OMF52242.1"/>
    <property type="molecule type" value="Genomic_DNA"/>
</dbReference>
<dbReference type="AlphaFoldDB" id="A0A1R1EKH8"/>
<feature type="domain" description="Beta-lactamase-related" evidence="2">
    <location>
        <begin position="24"/>
        <end position="359"/>
    </location>
</feature>
<dbReference type="STRING" id="297318.BK138_22615"/>